<dbReference type="Pfam" id="PF08309">
    <property type="entry name" value="LVIVD"/>
    <property type="match status" value="4"/>
</dbReference>
<dbReference type="OrthoDB" id="1521841at2"/>
<evidence type="ECO:0008006" key="3">
    <source>
        <dbReference type="Google" id="ProtNLM"/>
    </source>
</evidence>
<evidence type="ECO:0000313" key="1">
    <source>
        <dbReference type="EMBL" id="PCE65842.1"/>
    </source>
</evidence>
<gene>
    <name evidence="1" type="ORF">B7P33_00630</name>
</gene>
<organism evidence="1 2">
    <name type="scientific">Sediminicola luteus</name>
    <dbReference type="NCBI Taxonomy" id="319238"/>
    <lineage>
        <taxon>Bacteria</taxon>
        <taxon>Pseudomonadati</taxon>
        <taxon>Bacteroidota</taxon>
        <taxon>Flavobacteriia</taxon>
        <taxon>Flavobacteriales</taxon>
        <taxon>Flavobacteriaceae</taxon>
        <taxon>Sediminicola</taxon>
    </lineage>
</organism>
<accession>A0A2A4GDK8</accession>
<name>A0A2A4GDK8_9FLAO</name>
<comment type="caution">
    <text evidence="1">The sequence shown here is derived from an EMBL/GenBank/DDBJ whole genome shotgun (WGS) entry which is preliminary data.</text>
</comment>
<dbReference type="SUPFAM" id="SSF101908">
    <property type="entry name" value="Putative isomerase YbhE"/>
    <property type="match status" value="1"/>
</dbReference>
<dbReference type="EMBL" id="NBWU01000001">
    <property type="protein sequence ID" value="PCE65842.1"/>
    <property type="molecule type" value="Genomic_DNA"/>
</dbReference>
<sequence length="419" mass="46411">MEKLRNLLKVTVPFILMTVFLAQTGCENDVDSEFQNLLVATPLKMSLQDFRESGDIIPPRPILESGKIYVYGDLVFVNDKNAGVHIIDNSVRARPVKVAYLEIPANVDISVKNDFLYADSLMDLLVFDISDINSIRLVNRLENVLAHHQPIAEGAEWFDWEGFDYNTEVVVGWEMERKNVRIPEPEVGVFEDMALANAAAAEQVGQGGSLARFKIVADYLYAVDSHNINIIDISDLSSPQDKGDVFAGFDIETIFNQGDHLFLGSMRGMYIYDITNAAQPSLVSEFQHGTACDPVVVDGDMAYITLRGGNLCGATESGLFVVDVSDLQQPVQIAQYPMDEPYGLGVKDNLVFVCDGTSGLRILQGEDPKNLTQIQHIENINTFDVIPTDKSLLIIGDGTLYQYRYTVSGIEPLSVLELD</sequence>
<evidence type="ECO:0000313" key="2">
    <source>
        <dbReference type="Proteomes" id="UP000219559"/>
    </source>
</evidence>
<dbReference type="InterPro" id="IPR013211">
    <property type="entry name" value="LVIVD"/>
</dbReference>
<reference evidence="1 2" key="1">
    <citation type="submission" date="2017-04" db="EMBL/GenBank/DDBJ databases">
        <title>A new member of the family Flavobacteriaceae isolated from ascidians.</title>
        <authorList>
            <person name="Chen L."/>
        </authorList>
    </citation>
    <scope>NUCLEOTIDE SEQUENCE [LARGE SCALE GENOMIC DNA]</scope>
    <source>
        <strain evidence="1 2">HQA918</strain>
    </source>
</reference>
<proteinExistence type="predicted"/>
<dbReference type="AlphaFoldDB" id="A0A2A4GDK8"/>
<dbReference type="RefSeq" id="WP_097441370.1">
    <property type="nucleotide sequence ID" value="NZ_NBWU01000001.1"/>
</dbReference>
<keyword evidence="2" id="KW-1185">Reference proteome</keyword>
<dbReference type="Proteomes" id="UP000219559">
    <property type="component" value="Unassembled WGS sequence"/>
</dbReference>
<protein>
    <recommendedName>
        <fullName evidence="3">LVIVD repeat-containing protein</fullName>
    </recommendedName>
</protein>